<keyword evidence="1" id="KW-1133">Transmembrane helix</keyword>
<protein>
    <submittedName>
        <fullName evidence="2">Uncharacterized protein</fullName>
    </submittedName>
</protein>
<keyword evidence="3" id="KW-1185">Reference proteome</keyword>
<sequence>MKKIITIILSLFIAIIFIVNIRKYYLTKDLIKDIELNTVSLNLFIRGDLVNHFDEFPKEKKDIINIFHRYKIYSGNSSSFLDYGYNIKYDSVNDISYVYSLGIDKIDNNLYNIPYNTIDSIGLYTGSLELNIRNFLKSKKSDIIFFVFKNNNLFNIPKIKDLNDIVNLKLVSEINGVYKASLGLNFIPKKKKENFISDIKKIEKKINRRNFLEEDYIKGRTKTIFFRYKDKNLSIISNNNLSNKFVEKYYNEIERHFSNIDKSYFDYAVFPITFVEEILP</sequence>
<comment type="caution">
    <text evidence="2">The sequence shown here is derived from an EMBL/GenBank/DDBJ whole genome shotgun (WGS) entry which is preliminary data.</text>
</comment>
<evidence type="ECO:0000313" key="3">
    <source>
        <dbReference type="Proteomes" id="UP000238882"/>
    </source>
</evidence>
<accession>A0A2S7WS50</accession>
<dbReference type="EMBL" id="MSCN01000001">
    <property type="protein sequence ID" value="PQJ80296.1"/>
    <property type="molecule type" value="Genomic_DNA"/>
</dbReference>
<keyword evidence="1" id="KW-0812">Transmembrane</keyword>
<proteinExistence type="predicted"/>
<evidence type="ECO:0000256" key="1">
    <source>
        <dbReference type="SAM" id="Phobius"/>
    </source>
</evidence>
<name>A0A2S7WS50_9FLAO</name>
<dbReference type="Proteomes" id="UP000238882">
    <property type="component" value="Unassembled WGS sequence"/>
</dbReference>
<feature type="transmembrane region" description="Helical" evidence="1">
    <location>
        <begin position="7"/>
        <end position="25"/>
    </location>
</feature>
<reference evidence="2 3" key="1">
    <citation type="submission" date="2016-12" db="EMBL/GenBank/DDBJ databases">
        <title>Trade-off between light-utilization and light-protection in marine flavobacteria.</title>
        <authorList>
            <person name="Kumagai Y."/>
            <person name="Yoshizawa S."/>
            <person name="Kogure K."/>
            <person name="Iwasaki W."/>
        </authorList>
    </citation>
    <scope>NUCLEOTIDE SEQUENCE [LARGE SCALE GENOMIC DNA]</scope>
    <source>
        <strain evidence="2 3">NBRC 108759</strain>
    </source>
</reference>
<keyword evidence="1" id="KW-0472">Membrane</keyword>
<dbReference type="RefSeq" id="WP_105016894.1">
    <property type="nucleotide sequence ID" value="NZ_MSCN01000001.1"/>
</dbReference>
<gene>
    <name evidence="2" type="ORF">BTO18_14410</name>
</gene>
<organism evidence="2 3">
    <name type="scientific">Polaribacter porphyrae</name>
    <dbReference type="NCBI Taxonomy" id="1137780"/>
    <lineage>
        <taxon>Bacteria</taxon>
        <taxon>Pseudomonadati</taxon>
        <taxon>Bacteroidota</taxon>
        <taxon>Flavobacteriia</taxon>
        <taxon>Flavobacteriales</taxon>
        <taxon>Flavobacteriaceae</taxon>
    </lineage>
</organism>
<dbReference type="AlphaFoldDB" id="A0A2S7WS50"/>
<evidence type="ECO:0000313" key="2">
    <source>
        <dbReference type="EMBL" id="PQJ80296.1"/>
    </source>
</evidence>